<protein>
    <submittedName>
        <fullName evidence="2">Uncharacterized protein</fullName>
    </submittedName>
</protein>
<dbReference type="Proteomes" id="UP000318126">
    <property type="component" value="Unassembled WGS sequence"/>
</dbReference>
<keyword evidence="3" id="KW-1185">Reference proteome</keyword>
<comment type="caution">
    <text evidence="2">The sequence shown here is derived from an EMBL/GenBank/DDBJ whole genome shotgun (WGS) entry which is preliminary data.</text>
</comment>
<feature type="compositionally biased region" description="Basic and acidic residues" evidence="1">
    <location>
        <begin position="31"/>
        <end position="48"/>
    </location>
</feature>
<dbReference type="AlphaFoldDB" id="A0A553JGH8"/>
<evidence type="ECO:0000313" key="2">
    <source>
        <dbReference type="EMBL" id="TRY11567.1"/>
    </source>
</evidence>
<dbReference type="EMBL" id="VKGK01000046">
    <property type="protein sequence ID" value="TRY11567.1"/>
    <property type="molecule type" value="Genomic_DNA"/>
</dbReference>
<accession>A0A553JGH8</accession>
<sequence>MSKNVGNIFCYVDSTKTNNFPVKRPVRYLPDRKSQCREGQESKNDPISRSKRITSRYLTQKSKLAAVSTPVLLSLRFGFAW</sequence>
<dbReference type="RefSeq" id="WP_144042591.1">
    <property type="nucleotide sequence ID" value="NZ_BMPL01000051.1"/>
</dbReference>
<reference evidence="3" key="1">
    <citation type="submission" date="2019-07" db="EMBL/GenBank/DDBJ databases">
        <title>Shewanella sp. YLB-08 draft genomic sequence.</title>
        <authorList>
            <person name="Yu L."/>
        </authorList>
    </citation>
    <scope>NUCLEOTIDE SEQUENCE [LARGE SCALE GENOMIC DNA]</scope>
    <source>
        <strain evidence="3">JCM 20706</strain>
    </source>
</reference>
<organism evidence="2 3">
    <name type="scientific">Shewanella hanedai</name>
    <name type="common">Alteromonas hanedai</name>
    <dbReference type="NCBI Taxonomy" id="25"/>
    <lineage>
        <taxon>Bacteria</taxon>
        <taxon>Pseudomonadati</taxon>
        <taxon>Pseudomonadota</taxon>
        <taxon>Gammaproteobacteria</taxon>
        <taxon>Alteromonadales</taxon>
        <taxon>Shewanellaceae</taxon>
        <taxon>Shewanella</taxon>
    </lineage>
</organism>
<evidence type="ECO:0000313" key="3">
    <source>
        <dbReference type="Proteomes" id="UP000318126"/>
    </source>
</evidence>
<gene>
    <name evidence="2" type="ORF">FN961_23535</name>
</gene>
<evidence type="ECO:0000256" key="1">
    <source>
        <dbReference type="SAM" id="MobiDB-lite"/>
    </source>
</evidence>
<feature type="region of interest" description="Disordered" evidence="1">
    <location>
        <begin position="31"/>
        <end position="52"/>
    </location>
</feature>
<name>A0A553JGH8_SHEHA</name>
<proteinExistence type="predicted"/>